<dbReference type="AlphaFoldDB" id="A0A6C2UKQ2"/>
<proteinExistence type="predicted"/>
<evidence type="ECO:0000313" key="2">
    <source>
        <dbReference type="Proteomes" id="UP000346198"/>
    </source>
</evidence>
<evidence type="ECO:0000313" key="1">
    <source>
        <dbReference type="EMBL" id="VGO19981.1"/>
    </source>
</evidence>
<organism evidence="1 2">
    <name type="scientific">Pontiella sulfatireligans</name>
    <dbReference type="NCBI Taxonomy" id="2750658"/>
    <lineage>
        <taxon>Bacteria</taxon>
        <taxon>Pseudomonadati</taxon>
        <taxon>Kiritimatiellota</taxon>
        <taxon>Kiritimatiellia</taxon>
        <taxon>Kiritimatiellales</taxon>
        <taxon>Pontiellaceae</taxon>
        <taxon>Pontiella</taxon>
    </lineage>
</organism>
<sequence length="53" mass="5759">MDTMQMDCALIDAVITNYIKGGIEQLSVGNSHVGLTNITGRTVDHEFTVGDLY</sequence>
<dbReference type="EMBL" id="CAAHFH010000001">
    <property type="protein sequence ID" value="VGO19981.1"/>
    <property type="molecule type" value="Genomic_DNA"/>
</dbReference>
<keyword evidence="2" id="KW-1185">Reference proteome</keyword>
<accession>A0A6C2UKQ2</accession>
<dbReference type="Proteomes" id="UP000346198">
    <property type="component" value="Unassembled WGS sequence"/>
</dbReference>
<reference evidence="1 2" key="1">
    <citation type="submission" date="2019-04" db="EMBL/GenBank/DDBJ databases">
        <authorList>
            <person name="Van Vliet M D."/>
        </authorList>
    </citation>
    <scope>NUCLEOTIDE SEQUENCE [LARGE SCALE GENOMIC DNA]</scope>
    <source>
        <strain evidence="1 2">F21</strain>
    </source>
</reference>
<gene>
    <name evidence="1" type="ORF">SCARR_02041</name>
</gene>
<protein>
    <submittedName>
        <fullName evidence="1">Uncharacterized protein</fullName>
    </submittedName>
</protein>
<name>A0A6C2UKQ2_9BACT</name>